<reference evidence="2 3" key="1">
    <citation type="submission" date="2015-01" db="EMBL/GenBank/DDBJ databases">
        <title>Evolution of Trichinella species and genotypes.</title>
        <authorList>
            <person name="Korhonen P.K."/>
            <person name="Edoardo P."/>
            <person name="Giuseppe L.R."/>
            <person name="Gasser R.B."/>
        </authorList>
    </citation>
    <scope>NUCLEOTIDE SEQUENCE [LARGE SCALE GENOMIC DNA]</scope>
    <source>
        <strain evidence="2">ISS1029</strain>
    </source>
</reference>
<name>A0A0V1H3T3_9BILA</name>
<organism evidence="2 3">
    <name type="scientific">Trichinella zimbabwensis</name>
    <dbReference type="NCBI Taxonomy" id="268475"/>
    <lineage>
        <taxon>Eukaryota</taxon>
        <taxon>Metazoa</taxon>
        <taxon>Ecdysozoa</taxon>
        <taxon>Nematoda</taxon>
        <taxon>Enoplea</taxon>
        <taxon>Dorylaimia</taxon>
        <taxon>Trichinellida</taxon>
        <taxon>Trichinellidae</taxon>
        <taxon>Trichinella</taxon>
    </lineage>
</organism>
<comment type="caution">
    <text evidence="2">The sequence shown here is derived from an EMBL/GenBank/DDBJ whole genome shotgun (WGS) entry which is preliminary data.</text>
</comment>
<protein>
    <submittedName>
        <fullName evidence="2">Uncharacterized protein</fullName>
    </submittedName>
</protein>
<sequence length="118" mass="12930">MPPIRHCALIRAASTALTAIHYLTLTIGPIVAIVMKKLSFITFLQNNNTPKEILMIVDDCWSYCGPLPSEQHSVSFICCRAGSYLCSAVHVFAGPAKPLERKVRLVAPSLNERTSCSN</sequence>
<keyword evidence="1" id="KW-0812">Transmembrane</keyword>
<keyword evidence="3" id="KW-1185">Reference proteome</keyword>
<keyword evidence="1" id="KW-1133">Transmembrane helix</keyword>
<evidence type="ECO:0000313" key="2">
    <source>
        <dbReference type="EMBL" id="KRZ04911.1"/>
    </source>
</evidence>
<gene>
    <name evidence="2" type="ORF">T11_16762</name>
</gene>
<keyword evidence="1" id="KW-0472">Membrane</keyword>
<evidence type="ECO:0000313" key="3">
    <source>
        <dbReference type="Proteomes" id="UP000055024"/>
    </source>
</evidence>
<dbReference type="AlphaFoldDB" id="A0A0V1H3T3"/>
<evidence type="ECO:0000256" key="1">
    <source>
        <dbReference type="SAM" id="Phobius"/>
    </source>
</evidence>
<dbReference type="EMBL" id="JYDP01000151">
    <property type="protein sequence ID" value="KRZ04911.1"/>
    <property type="molecule type" value="Genomic_DNA"/>
</dbReference>
<feature type="transmembrane region" description="Helical" evidence="1">
    <location>
        <begin position="12"/>
        <end position="35"/>
    </location>
</feature>
<accession>A0A0V1H3T3</accession>
<dbReference type="Proteomes" id="UP000055024">
    <property type="component" value="Unassembled WGS sequence"/>
</dbReference>
<proteinExistence type="predicted"/>